<dbReference type="PANTHER" id="PTHR47723:SF19">
    <property type="entry name" value="POLYNUCLEOTIDYL TRANSFERASE, RIBONUCLEASE H-LIKE SUPERFAMILY PROTEIN"/>
    <property type="match status" value="1"/>
</dbReference>
<sequence>MKKRDALPTVGEAFGLWMVPTNPVGSRFEKLSSIGLLGRVDDCGPGIESRFLGDNNARQESGLKAHVSPRVGDMASKNSRPHLALGLLQKCNGSPLERLRSQGVASQISNSYNLGLESVAGIKNNDPTILISFSNDKATSLHLNPTFEKHPEAKVGLISNARDPKKHTIVTCFGQNIESLEIYQMTCQGVGVPFYGDLFLSMVTGDDSWKFDLFRLWRATSTGSFSLKSAYEKVCEGTLNLKEWLWAIPLKFYNPHWIHFFIWLALKQCLLTNANRVRCGFGSSSACGLCGHDYKDVLHILRDCNAARGIWDKLIPQQDLSVFYSRSLLDQMRNNFQSHFSSWDGTDWPCLFEIIMWRIWKNQNLFDEGFAADGGCVRDHNGEWIIGFAKYLGNCTVLETELWGILNELNLILDRRFEKILIQIDSIEAINVILEDSSRNSNSALVRKIHLILRKMEQ</sequence>
<dbReference type="CDD" id="cd06222">
    <property type="entry name" value="RNase_H_like"/>
    <property type="match status" value="1"/>
</dbReference>
<comment type="caution">
    <text evidence="3">The sequence shown here is derived from an EMBL/GenBank/DDBJ whole genome shotgun (WGS) entry which is preliminary data.</text>
</comment>
<evidence type="ECO:0000313" key="4">
    <source>
        <dbReference type="Proteomes" id="UP000593560"/>
    </source>
</evidence>
<dbReference type="Proteomes" id="UP000593560">
    <property type="component" value="Unassembled WGS sequence"/>
</dbReference>
<organism evidence="3 4">
    <name type="scientific">Gossypium harknessii</name>
    <dbReference type="NCBI Taxonomy" id="34285"/>
    <lineage>
        <taxon>Eukaryota</taxon>
        <taxon>Viridiplantae</taxon>
        <taxon>Streptophyta</taxon>
        <taxon>Embryophyta</taxon>
        <taxon>Tracheophyta</taxon>
        <taxon>Spermatophyta</taxon>
        <taxon>Magnoliopsida</taxon>
        <taxon>eudicotyledons</taxon>
        <taxon>Gunneridae</taxon>
        <taxon>Pentapetalae</taxon>
        <taxon>rosids</taxon>
        <taxon>malvids</taxon>
        <taxon>Malvales</taxon>
        <taxon>Malvaceae</taxon>
        <taxon>Malvoideae</taxon>
        <taxon>Gossypium</taxon>
    </lineage>
</organism>
<accession>A0A7J9H0Z5</accession>
<feature type="domain" description="Reverse transcriptase zinc-binding" evidence="2">
    <location>
        <begin position="225"/>
        <end position="311"/>
    </location>
</feature>
<dbReference type="Pfam" id="PF13966">
    <property type="entry name" value="zf-RVT"/>
    <property type="match status" value="1"/>
</dbReference>
<evidence type="ECO:0000313" key="3">
    <source>
        <dbReference type="EMBL" id="MBA0803499.1"/>
    </source>
</evidence>
<reference evidence="3 4" key="1">
    <citation type="journal article" date="2019" name="Genome Biol. Evol.">
        <title>Insights into the evolution of the New World diploid cottons (Gossypium, subgenus Houzingenia) based on genome sequencing.</title>
        <authorList>
            <person name="Grover C.E."/>
            <person name="Arick M.A. 2nd"/>
            <person name="Thrash A."/>
            <person name="Conover J.L."/>
            <person name="Sanders W.S."/>
            <person name="Peterson D.G."/>
            <person name="Frelichowski J.E."/>
            <person name="Scheffler J.A."/>
            <person name="Scheffler B.E."/>
            <person name="Wendel J.F."/>
        </authorList>
    </citation>
    <scope>NUCLEOTIDE SEQUENCE [LARGE SCALE GENOMIC DNA]</scope>
    <source>
        <strain evidence="3">0</strain>
        <tissue evidence="3">Leaf</tissue>
    </source>
</reference>
<dbReference type="PANTHER" id="PTHR47723">
    <property type="entry name" value="OS05G0353850 PROTEIN"/>
    <property type="match status" value="1"/>
</dbReference>
<keyword evidence="4" id="KW-1185">Reference proteome</keyword>
<dbReference type="GO" id="GO:0004523">
    <property type="term" value="F:RNA-DNA hybrid ribonuclease activity"/>
    <property type="evidence" value="ECO:0007669"/>
    <property type="project" value="InterPro"/>
</dbReference>
<dbReference type="Pfam" id="PF13456">
    <property type="entry name" value="RVT_3"/>
    <property type="match status" value="1"/>
</dbReference>
<dbReference type="Gene3D" id="3.30.420.10">
    <property type="entry name" value="Ribonuclease H-like superfamily/Ribonuclease H"/>
    <property type="match status" value="1"/>
</dbReference>
<evidence type="ECO:0000259" key="2">
    <source>
        <dbReference type="Pfam" id="PF13966"/>
    </source>
</evidence>
<dbReference type="InterPro" id="IPR053151">
    <property type="entry name" value="RNase_H-like"/>
</dbReference>
<evidence type="ECO:0008006" key="5">
    <source>
        <dbReference type="Google" id="ProtNLM"/>
    </source>
</evidence>
<feature type="domain" description="RNase H type-1" evidence="1">
    <location>
        <begin position="368"/>
        <end position="456"/>
    </location>
</feature>
<proteinExistence type="predicted"/>
<protein>
    <recommendedName>
        <fullName evidence="5">Reverse transcriptase</fullName>
    </recommendedName>
</protein>
<evidence type="ECO:0000259" key="1">
    <source>
        <dbReference type="Pfam" id="PF13456"/>
    </source>
</evidence>
<dbReference type="OrthoDB" id="1001947at2759"/>
<dbReference type="InterPro" id="IPR036397">
    <property type="entry name" value="RNaseH_sf"/>
</dbReference>
<gene>
    <name evidence="3" type="ORF">Gohar_013706</name>
</gene>
<name>A0A7J9H0Z5_9ROSI</name>
<dbReference type="AlphaFoldDB" id="A0A7J9H0Z5"/>
<dbReference type="EMBL" id="JABFAD010000007">
    <property type="protein sequence ID" value="MBA0803499.1"/>
    <property type="molecule type" value="Genomic_DNA"/>
</dbReference>
<dbReference type="GO" id="GO:0003676">
    <property type="term" value="F:nucleic acid binding"/>
    <property type="evidence" value="ECO:0007669"/>
    <property type="project" value="InterPro"/>
</dbReference>
<dbReference type="InterPro" id="IPR026960">
    <property type="entry name" value="RVT-Znf"/>
</dbReference>
<dbReference type="InterPro" id="IPR044730">
    <property type="entry name" value="RNase_H-like_dom_plant"/>
</dbReference>
<dbReference type="InterPro" id="IPR002156">
    <property type="entry name" value="RNaseH_domain"/>
</dbReference>